<reference evidence="4 5" key="1">
    <citation type="submission" date="2020-05" db="EMBL/GenBank/DDBJ databases">
        <authorList>
            <person name="Campoy J."/>
            <person name="Schneeberger K."/>
            <person name="Spophaly S."/>
        </authorList>
    </citation>
    <scope>NUCLEOTIDE SEQUENCE [LARGE SCALE GENOMIC DNA]</scope>
    <source>
        <strain evidence="4">PruArmRojPasFocal</strain>
    </source>
</reference>
<name>A0A6J5VHC7_PRUAR</name>
<gene>
    <name evidence="4" type="ORF">CURHAP_LOCUS45547</name>
</gene>
<evidence type="ECO:0000313" key="5">
    <source>
        <dbReference type="Proteomes" id="UP000507222"/>
    </source>
</evidence>
<dbReference type="AlphaFoldDB" id="A0A6J5VHC7"/>
<feature type="domain" description="Myosin N-terminal SH3-like" evidence="3">
    <location>
        <begin position="5"/>
        <end position="28"/>
    </location>
</feature>
<evidence type="ECO:0000313" key="4">
    <source>
        <dbReference type="EMBL" id="CAB4287553.1"/>
    </source>
</evidence>
<proteinExistence type="predicted"/>
<evidence type="ECO:0000256" key="2">
    <source>
        <dbReference type="ARBA" id="ARBA00022840"/>
    </source>
</evidence>
<keyword evidence="2" id="KW-0067">ATP-binding</keyword>
<accession>A0A6J5VHC7</accession>
<keyword evidence="1" id="KW-0547">Nucleotide-binding</keyword>
<evidence type="ECO:0000256" key="1">
    <source>
        <dbReference type="ARBA" id="ARBA00022741"/>
    </source>
</evidence>
<sequence length="136" mass="15129">MSLVVGSLVWLEDPEEAWIDGEVVKVKVEQIEEGLDRNSFLFSFHPLWVGWFSSSNIVAFRNAKDSALFICEELAKIDGQIIDIFRALSNSSLMLVFGFLPIPSTQSYMGLKKLGGRRNLGGGEEIFKGEEIGGEE</sequence>
<organism evidence="4 5">
    <name type="scientific">Prunus armeniaca</name>
    <name type="common">Apricot</name>
    <name type="synonym">Armeniaca vulgaris</name>
    <dbReference type="NCBI Taxonomy" id="36596"/>
    <lineage>
        <taxon>Eukaryota</taxon>
        <taxon>Viridiplantae</taxon>
        <taxon>Streptophyta</taxon>
        <taxon>Embryophyta</taxon>
        <taxon>Tracheophyta</taxon>
        <taxon>Spermatophyta</taxon>
        <taxon>Magnoliopsida</taxon>
        <taxon>eudicotyledons</taxon>
        <taxon>Gunneridae</taxon>
        <taxon>Pentapetalae</taxon>
        <taxon>rosids</taxon>
        <taxon>fabids</taxon>
        <taxon>Rosales</taxon>
        <taxon>Rosaceae</taxon>
        <taxon>Amygdaloideae</taxon>
        <taxon>Amygdaleae</taxon>
        <taxon>Prunus</taxon>
    </lineage>
</organism>
<dbReference type="Proteomes" id="UP000507222">
    <property type="component" value="Unassembled WGS sequence"/>
</dbReference>
<dbReference type="EMBL" id="CAEKDK010000007">
    <property type="protein sequence ID" value="CAB4287553.1"/>
    <property type="molecule type" value="Genomic_DNA"/>
</dbReference>
<dbReference type="Pfam" id="PF02736">
    <property type="entry name" value="Myosin_N"/>
    <property type="match status" value="1"/>
</dbReference>
<evidence type="ECO:0000259" key="3">
    <source>
        <dbReference type="Pfam" id="PF02736"/>
    </source>
</evidence>
<protein>
    <recommendedName>
        <fullName evidence="3">Myosin N-terminal SH3-like domain-containing protein</fullName>
    </recommendedName>
</protein>
<dbReference type="InterPro" id="IPR004009">
    <property type="entry name" value="SH3_Myosin"/>
</dbReference>